<accession>A0A6J5QUB3</accession>
<dbReference type="GO" id="GO:0008170">
    <property type="term" value="F:N-methyltransferase activity"/>
    <property type="evidence" value="ECO:0007669"/>
    <property type="project" value="InterPro"/>
</dbReference>
<gene>
    <name evidence="5" type="ORF">UFOVP1165_16</name>
</gene>
<dbReference type="PROSITE" id="PS51194">
    <property type="entry name" value="HELICASE_CTER"/>
    <property type="match status" value="1"/>
</dbReference>
<dbReference type="Pfam" id="PF00271">
    <property type="entry name" value="Helicase_C"/>
    <property type="match status" value="1"/>
</dbReference>
<reference evidence="5" key="1">
    <citation type="submission" date="2020-05" db="EMBL/GenBank/DDBJ databases">
        <authorList>
            <person name="Chiriac C."/>
            <person name="Salcher M."/>
            <person name="Ghai R."/>
            <person name="Kavagutti S V."/>
        </authorList>
    </citation>
    <scope>NUCLEOTIDE SEQUENCE</scope>
</reference>
<dbReference type="GO" id="GO:0031297">
    <property type="term" value="P:replication fork processing"/>
    <property type="evidence" value="ECO:0007669"/>
    <property type="project" value="TreeGrafter"/>
</dbReference>
<protein>
    <submittedName>
        <fullName evidence="5">HELICc domain containing protein</fullName>
    </submittedName>
</protein>
<feature type="domain" description="Helicase C-terminal" evidence="4">
    <location>
        <begin position="267"/>
        <end position="426"/>
    </location>
</feature>
<dbReference type="GO" id="GO:0003677">
    <property type="term" value="F:DNA binding"/>
    <property type="evidence" value="ECO:0007669"/>
    <property type="project" value="InterPro"/>
</dbReference>
<sequence length="730" mass="82354">MNYQQFLESKRITAPPVGIEPSLPFSDGMFDFQRDIVRWALRRGRAAIFAGTGLGKGFMALEWCRHISGDTLILAPLSVANQFVREAAKFGISVNKCKSQDDVVPGINVTNYEKLANFDAGHFTGVCLDESSILKAYDGKTRTAIIEAFAQTPYRLACTATPAPNDHMELGNHSEFLGIMTRSEMLSMFFVHDGGETQKWRIKGHAQDEFWKWLASWSVMIRKPSDLGYDDGPFKLPELVMHQVTVTVDEPTDGFLFPVEANTLQERIKARRDTLQERADHCAQIVNGTDDQFLIWSNLNAEGDALKKLIPGAVDVSGSDSDDKKESALAEFIDGKIRVLSSKASIFGFGLNLQNCHNVAFVGLNDSWEQYYQAVRRCWRFGQTKPVNVYLIAAETEGAVVQNLKRKEADADKMASEMVKHMHALNEQAIRGEGETGKAEYQTHVEIGEGFEMRLGDCVEQVATLADESIDFSVYSPPFASLYTYSDSERDMGNSKNDAEFAAHYQFLLRELYRVTKPGRLTSFHCMNLPTSKAHHGYIGIRDFRGELIRAHEAEGWIFHSEVCIWKDPVTAMQRTKALGLLHKQLKKDSCMSRQGIPDYLVTMRKPGENPERVEHTNESFPVQDWQNYASPVWMDINPSDTLQYMSAREHNDERHICPLQLEVIRRALKMWSNPGDLVLSPFGGIGSEGHVSLQMGRRYLGIELKRSYFNQAVKNLRQSTAQQDAFELA</sequence>
<dbReference type="PANTHER" id="PTHR45766:SF6">
    <property type="entry name" value="SWI_SNF-RELATED MATRIX-ASSOCIATED ACTIN-DEPENDENT REGULATOR OF CHROMATIN SUBFAMILY A-LIKE PROTEIN 1"/>
    <property type="match status" value="1"/>
</dbReference>
<dbReference type="SMART" id="SM00487">
    <property type="entry name" value="DEXDc"/>
    <property type="match status" value="1"/>
</dbReference>
<keyword evidence="2" id="KW-0808">Transferase</keyword>
<dbReference type="PRINTS" id="PR00508">
    <property type="entry name" value="S21N4MTFRASE"/>
</dbReference>
<evidence type="ECO:0000313" key="5">
    <source>
        <dbReference type="EMBL" id="CAB4188123.1"/>
    </source>
</evidence>
<dbReference type="SUPFAM" id="SSF53335">
    <property type="entry name" value="S-adenosyl-L-methionine-dependent methyltransferases"/>
    <property type="match status" value="1"/>
</dbReference>
<dbReference type="InterPro" id="IPR001091">
    <property type="entry name" value="RM_Methyltransferase"/>
</dbReference>
<dbReference type="InterPro" id="IPR029063">
    <property type="entry name" value="SAM-dependent_MTases_sf"/>
</dbReference>
<evidence type="ECO:0000259" key="4">
    <source>
        <dbReference type="PROSITE" id="PS51194"/>
    </source>
</evidence>
<dbReference type="GO" id="GO:0016787">
    <property type="term" value="F:hydrolase activity"/>
    <property type="evidence" value="ECO:0007669"/>
    <property type="project" value="UniProtKB-KW"/>
</dbReference>
<proteinExistence type="predicted"/>
<dbReference type="InterPro" id="IPR001650">
    <property type="entry name" value="Helicase_C-like"/>
</dbReference>
<dbReference type="InterPro" id="IPR002941">
    <property type="entry name" value="DNA_methylase_N4/N6"/>
</dbReference>
<dbReference type="PANTHER" id="PTHR45766">
    <property type="entry name" value="DNA ANNEALING HELICASE AND ENDONUCLEASE ZRANB3 FAMILY MEMBER"/>
    <property type="match status" value="1"/>
</dbReference>
<dbReference type="GO" id="GO:0032259">
    <property type="term" value="P:methylation"/>
    <property type="evidence" value="ECO:0007669"/>
    <property type="project" value="UniProtKB-KW"/>
</dbReference>
<dbReference type="InterPro" id="IPR014001">
    <property type="entry name" value="Helicase_ATP-bd"/>
</dbReference>
<dbReference type="Gene3D" id="3.40.50.300">
    <property type="entry name" value="P-loop containing nucleotide triphosphate hydrolases"/>
    <property type="match status" value="2"/>
</dbReference>
<dbReference type="InterPro" id="IPR027417">
    <property type="entry name" value="P-loop_NTPase"/>
</dbReference>
<dbReference type="GO" id="GO:0006281">
    <property type="term" value="P:DNA repair"/>
    <property type="evidence" value="ECO:0007669"/>
    <property type="project" value="TreeGrafter"/>
</dbReference>
<organism evidence="5">
    <name type="scientific">uncultured Caudovirales phage</name>
    <dbReference type="NCBI Taxonomy" id="2100421"/>
    <lineage>
        <taxon>Viruses</taxon>
        <taxon>Duplodnaviria</taxon>
        <taxon>Heunggongvirae</taxon>
        <taxon>Uroviricota</taxon>
        <taxon>Caudoviricetes</taxon>
        <taxon>Peduoviridae</taxon>
        <taxon>Maltschvirus</taxon>
        <taxon>Maltschvirus maltsch</taxon>
    </lineage>
</organism>
<evidence type="ECO:0000256" key="1">
    <source>
        <dbReference type="ARBA" id="ARBA00022603"/>
    </source>
</evidence>
<dbReference type="EMBL" id="LR797120">
    <property type="protein sequence ID" value="CAB4188123.1"/>
    <property type="molecule type" value="Genomic_DNA"/>
</dbReference>
<evidence type="ECO:0000256" key="2">
    <source>
        <dbReference type="ARBA" id="ARBA00022679"/>
    </source>
</evidence>
<name>A0A6J5QUB3_9CAUD</name>
<dbReference type="Pfam" id="PF01555">
    <property type="entry name" value="N6_N4_Mtase"/>
    <property type="match status" value="1"/>
</dbReference>
<dbReference type="SUPFAM" id="SSF52540">
    <property type="entry name" value="P-loop containing nucleoside triphosphate hydrolases"/>
    <property type="match status" value="2"/>
</dbReference>
<dbReference type="Gene3D" id="3.40.50.150">
    <property type="entry name" value="Vaccinia Virus protein VP39"/>
    <property type="match status" value="1"/>
</dbReference>
<evidence type="ECO:0000256" key="3">
    <source>
        <dbReference type="ARBA" id="ARBA00022801"/>
    </source>
</evidence>
<keyword evidence="3" id="KW-0378">Hydrolase</keyword>
<keyword evidence="1" id="KW-0489">Methyltransferase</keyword>